<keyword evidence="5" id="KW-0539">Nucleus</keyword>
<dbReference type="PROSITE" id="PS50048">
    <property type="entry name" value="ZN2_CY6_FUNGAL_2"/>
    <property type="match status" value="1"/>
</dbReference>
<evidence type="ECO:0000256" key="3">
    <source>
        <dbReference type="ARBA" id="ARBA00023125"/>
    </source>
</evidence>
<dbReference type="PRINTS" id="PR00755">
    <property type="entry name" value="AFLATOXINBRP"/>
</dbReference>
<dbReference type="InterPro" id="IPR001138">
    <property type="entry name" value="Zn2Cys6_DnaBD"/>
</dbReference>
<dbReference type="AlphaFoldDB" id="A0A9W4P3R1"/>
<dbReference type="Gene3D" id="4.10.240.10">
    <property type="entry name" value="Zn(2)-C6 fungal-type DNA-binding domain"/>
    <property type="match status" value="1"/>
</dbReference>
<organism evidence="8 9">
    <name type="scientific">Penicillium egyptiacum</name>
    <dbReference type="NCBI Taxonomy" id="1303716"/>
    <lineage>
        <taxon>Eukaryota</taxon>
        <taxon>Fungi</taxon>
        <taxon>Dikarya</taxon>
        <taxon>Ascomycota</taxon>
        <taxon>Pezizomycotina</taxon>
        <taxon>Eurotiomycetes</taxon>
        <taxon>Eurotiomycetidae</taxon>
        <taxon>Eurotiales</taxon>
        <taxon>Aspergillaceae</taxon>
        <taxon>Penicillium</taxon>
    </lineage>
</organism>
<reference evidence="8" key="1">
    <citation type="submission" date="2021-07" db="EMBL/GenBank/DDBJ databases">
        <authorList>
            <person name="Branca A.L. A."/>
        </authorList>
    </citation>
    <scope>NUCLEOTIDE SEQUENCE</scope>
</reference>
<feature type="domain" description="Zn(2)-C6 fungal-type" evidence="7">
    <location>
        <begin position="43"/>
        <end position="73"/>
    </location>
</feature>
<dbReference type="SUPFAM" id="SSF57701">
    <property type="entry name" value="Zn2/Cys6 DNA-binding domain"/>
    <property type="match status" value="1"/>
</dbReference>
<dbReference type="GO" id="GO:0000981">
    <property type="term" value="F:DNA-binding transcription factor activity, RNA polymerase II-specific"/>
    <property type="evidence" value="ECO:0007669"/>
    <property type="project" value="InterPro"/>
</dbReference>
<feature type="region of interest" description="Disordered" evidence="6">
    <location>
        <begin position="252"/>
        <end position="272"/>
    </location>
</feature>
<sequence length="343" mass="37661">MVVFSRQAGANAMNCSRIQTSRPSKTTLPNTTSSLQTAKLKDSCDKCSASKVRCTKEKPCCTRCDKLGYTCFYSPARRAGRPYRSRKQFSEGKDSEESNRPFARDIATTRFVDESARLYSRFNGASTPVDVTSNISNSNSTSSNNKMAQPDLVTGKDHDGSDTDCMLVALDIFSELEVPAEQLRRVFPVDASLLNTITQTITTAFHRLSTILICRCSERAEVGILVSAICMSIIDMHAITISNFAKDQPSTGLLGQQTPCESPSVGSQRSPEHDAMSIQVFTELSELARLIVQLTERYDEASGALNRKGLGNGSELPTEILPGMATYLRESLQQITNDATHWL</sequence>
<dbReference type="Proteomes" id="UP001154252">
    <property type="component" value="Unassembled WGS sequence"/>
</dbReference>
<keyword evidence="2" id="KW-0805">Transcription regulation</keyword>
<feature type="compositionally biased region" description="Basic and acidic residues" evidence="6">
    <location>
        <begin position="88"/>
        <end position="101"/>
    </location>
</feature>
<name>A0A9W4P3R1_9EURO</name>
<protein>
    <recommendedName>
        <fullName evidence="7">Zn(2)-C6 fungal-type domain-containing protein</fullName>
    </recommendedName>
</protein>
<dbReference type="GO" id="GO:0008270">
    <property type="term" value="F:zinc ion binding"/>
    <property type="evidence" value="ECO:0007669"/>
    <property type="project" value="InterPro"/>
</dbReference>
<feature type="compositionally biased region" description="Polar residues" evidence="6">
    <location>
        <begin position="252"/>
        <end position="269"/>
    </location>
</feature>
<evidence type="ECO:0000256" key="4">
    <source>
        <dbReference type="ARBA" id="ARBA00023163"/>
    </source>
</evidence>
<evidence type="ECO:0000256" key="1">
    <source>
        <dbReference type="ARBA" id="ARBA00022723"/>
    </source>
</evidence>
<dbReference type="PROSITE" id="PS00463">
    <property type="entry name" value="ZN2_CY6_FUNGAL_1"/>
    <property type="match status" value="1"/>
</dbReference>
<gene>
    <name evidence="8" type="ORF">PEGY_LOCUS3393</name>
</gene>
<dbReference type="GO" id="GO:0003677">
    <property type="term" value="F:DNA binding"/>
    <property type="evidence" value="ECO:0007669"/>
    <property type="project" value="UniProtKB-KW"/>
</dbReference>
<evidence type="ECO:0000313" key="9">
    <source>
        <dbReference type="Proteomes" id="UP001154252"/>
    </source>
</evidence>
<evidence type="ECO:0000313" key="8">
    <source>
        <dbReference type="EMBL" id="CAG8893138.1"/>
    </source>
</evidence>
<keyword evidence="4" id="KW-0804">Transcription</keyword>
<evidence type="ECO:0000259" key="7">
    <source>
        <dbReference type="PROSITE" id="PS50048"/>
    </source>
</evidence>
<keyword evidence="1" id="KW-0479">Metal-binding</keyword>
<evidence type="ECO:0000256" key="6">
    <source>
        <dbReference type="SAM" id="MobiDB-lite"/>
    </source>
</evidence>
<dbReference type="InterPro" id="IPR013700">
    <property type="entry name" value="AflR"/>
</dbReference>
<keyword evidence="3" id="KW-0238">DNA-binding</keyword>
<dbReference type="SMART" id="SM00066">
    <property type="entry name" value="GAL4"/>
    <property type="match status" value="1"/>
</dbReference>
<comment type="caution">
    <text evidence="8">The sequence shown here is derived from an EMBL/GenBank/DDBJ whole genome shotgun (WGS) entry which is preliminary data.</text>
</comment>
<dbReference type="CDD" id="cd00067">
    <property type="entry name" value="GAL4"/>
    <property type="match status" value="1"/>
</dbReference>
<feature type="compositionally biased region" description="Low complexity" evidence="6">
    <location>
        <begin position="133"/>
        <end position="145"/>
    </location>
</feature>
<keyword evidence="9" id="KW-1185">Reference proteome</keyword>
<evidence type="ECO:0000256" key="5">
    <source>
        <dbReference type="ARBA" id="ARBA00023242"/>
    </source>
</evidence>
<dbReference type="Pfam" id="PF00172">
    <property type="entry name" value="Zn_clus"/>
    <property type="match status" value="1"/>
</dbReference>
<dbReference type="GO" id="GO:0045122">
    <property type="term" value="P:aflatoxin biosynthetic process"/>
    <property type="evidence" value="ECO:0007669"/>
    <property type="project" value="InterPro"/>
</dbReference>
<proteinExistence type="predicted"/>
<accession>A0A9W4P3R1</accession>
<dbReference type="Pfam" id="PF08493">
    <property type="entry name" value="AflR"/>
    <property type="match status" value="1"/>
</dbReference>
<dbReference type="InterPro" id="IPR036864">
    <property type="entry name" value="Zn2-C6_fun-type_DNA-bd_sf"/>
</dbReference>
<dbReference type="GO" id="GO:0005634">
    <property type="term" value="C:nucleus"/>
    <property type="evidence" value="ECO:0007669"/>
    <property type="project" value="InterPro"/>
</dbReference>
<dbReference type="EMBL" id="CAJVRC010000846">
    <property type="protein sequence ID" value="CAG8893138.1"/>
    <property type="molecule type" value="Genomic_DNA"/>
</dbReference>
<dbReference type="OrthoDB" id="2943660at2759"/>
<evidence type="ECO:0000256" key="2">
    <source>
        <dbReference type="ARBA" id="ARBA00023015"/>
    </source>
</evidence>
<feature type="region of interest" description="Disordered" evidence="6">
    <location>
        <begin position="82"/>
        <end position="101"/>
    </location>
</feature>
<feature type="region of interest" description="Disordered" evidence="6">
    <location>
        <begin position="133"/>
        <end position="158"/>
    </location>
</feature>